<dbReference type="SUPFAM" id="SSF52540">
    <property type="entry name" value="P-loop containing nucleoside triphosphate hydrolases"/>
    <property type="match status" value="1"/>
</dbReference>
<evidence type="ECO:0000256" key="1">
    <source>
        <dbReference type="ARBA" id="ARBA00022448"/>
    </source>
</evidence>
<name>E7GBE4_9FIRM</name>
<sequence length="653" mass="76450">MLNISDINISYSNKHIFKNAYVKFYNGNIHAVIGASGSGKTTLIKTILTSQSQITYNEEIVMNKEEFILNHVFYVDQNGSYFENMNIFQHFQFYGELKDKKVEKSIIYKYLQKVGIDKVNLKHSPSQLSIGERKRFLIALALFSQKDIIILDEPTASLDYQSIVRLKKVLSELKDKTIILTTHEGELLEICDVIYEIKDYQIVMKEQHLKNESELVNKQNNHFKPLQYLKYKNKFQWLQQMFLIVIGVFLCIQLGVVFNNEYTLYSGLSGNQYLAEDSMIYFRKRQLYAPHEMYVSGEEWNSIPLEDKEKEAIENISGVLSIYNIGQFSVINPNNTTEAKSVKIISNEQEHIIDENIVIAERPVVKPYFPENNMDKDNKKIFISSQFATEQNIQSGDTVELPLHIPTYQYIYNNESQIYRYISYKQIDMKFDIDEAIDVSKNYKSFDTPYIIYIPYQQYEAILNQYNGDSSGSKPRAENVTAMTYSYDDYVIFAERDKIADVYKDLTELNEDYDVFSQSVFYTEGAQEQFEFQESRVMIIGGIGLLSAIVYAVIFYFQLRSKRRERQQLVYNGVNHSYMRKYLSIETFIHGFSWISLSLLTVVVLGTHYLLLNMIIFMITAIILSLMEQAILYYVLRREKNIYVRIKKYKSCI</sequence>
<evidence type="ECO:0000259" key="5">
    <source>
        <dbReference type="PROSITE" id="PS50893"/>
    </source>
</evidence>
<dbReference type="PANTHER" id="PTHR42939">
    <property type="entry name" value="ABC TRANSPORTER ATP-BINDING PROTEIN ALBC-RELATED"/>
    <property type="match status" value="1"/>
</dbReference>
<gene>
    <name evidence="6" type="ORF">HMPREF9488_02085</name>
</gene>
<dbReference type="eggNOG" id="COG1136">
    <property type="taxonomic scope" value="Bacteria"/>
</dbReference>
<dbReference type="Gene3D" id="3.40.50.300">
    <property type="entry name" value="P-loop containing nucleotide triphosphate hydrolases"/>
    <property type="match status" value="1"/>
</dbReference>
<dbReference type="PROSITE" id="PS50893">
    <property type="entry name" value="ABC_TRANSPORTER_2"/>
    <property type="match status" value="1"/>
</dbReference>
<proteinExistence type="predicted"/>
<keyword evidence="4" id="KW-1133">Transmembrane helix</keyword>
<protein>
    <recommendedName>
        <fullName evidence="5">ABC transporter domain-containing protein</fullName>
    </recommendedName>
</protein>
<reference evidence="6 7" key="1">
    <citation type="submission" date="2010-12" db="EMBL/GenBank/DDBJ databases">
        <title>The Genome Sequence of Coprobacillus sp. strain 29_1.</title>
        <authorList>
            <consortium name="The Broad Institute Genome Sequencing Platform"/>
            <person name="Earl A."/>
            <person name="Ward D."/>
            <person name="Feldgarden M."/>
            <person name="Gevers D."/>
            <person name="Daigneault M."/>
            <person name="Sibley C.D."/>
            <person name="White A."/>
            <person name="Strauss J."/>
            <person name="Allen-Vercoe E."/>
            <person name="Young S.K."/>
            <person name="Zeng Q."/>
            <person name="Gargeya S."/>
            <person name="Fitzgerald M."/>
            <person name="Haas B."/>
            <person name="Abouelleil A."/>
            <person name="Alvarado L."/>
            <person name="Arachchi H.M."/>
            <person name="Berlin A."/>
            <person name="Brown A."/>
            <person name="Chapman S.B."/>
            <person name="Chen Z."/>
            <person name="Dunbar C."/>
            <person name="Freedman E."/>
            <person name="Gearin G."/>
            <person name="Gellesch M."/>
            <person name="Goldberg J."/>
            <person name="Griggs A."/>
            <person name="Gujja S."/>
            <person name="Heilman E."/>
            <person name="Heiman D."/>
            <person name="Howarth C."/>
            <person name="Larson L."/>
            <person name="Lui A."/>
            <person name="MacDonald P.J.P."/>
            <person name="Mehta T."/>
            <person name="Montmayeur A."/>
            <person name="Murphy C."/>
            <person name="Neiman D."/>
            <person name="Pearson M."/>
            <person name="Priest M."/>
            <person name="Roberts A."/>
            <person name="Saif S."/>
            <person name="Shea T."/>
            <person name="Shenoy N."/>
            <person name="Sisk P."/>
            <person name="Stolte C."/>
            <person name="Sykes S."/>
            <person name="White J."/>
            <person name="Yandava C."/>
            <person name="Nusbaum C."/>
            <person name="Birren B."/>
        </authorList>
    </citation>
    <scope>NUCLEOTIDE SEQUENCE [LARGE SCALE GENOMIC DNA]</scope>
    <source>
        <strain evidence="6 7">29_1</strain>
    </source>
</reference>
<dbReference type="EMBL" id="ADKX01000034">
    <property type="protein sequence ID" value="EFW04679.1"/>
    <property type="molecule type" value="Genomic_DNA"/>
</dbReference>
<dbReference type="InterPro" id="IPR003593">
    <property type="entry name" value="AAA+_ATPase"/>
</dbReference>
<keyword evidence="2" id="KW-0547">Nucleotide-binding</keyword>
<evidence type="ECO:0000313" key="6">
    <source>
        <dbReference type="EMBL" id="EFW04679.1"/>
    </source>
</evidence>
<feature type="transmembrane region" description="Helical" evidence="4">
    <location>
        <begin position="537"/>
        <end position="557"/>
    </location>
</feature>
<keyword evidence="4" id="KW-0812">Transmembrane</keyword>
<evidence type="ECO:0000256" key="4">
    <source>
        <dbReference type="SAM" id="Phobius"/>
    </source>
</evidence>
<dbReference type="PANTHER" id="PTHR42939:SF1">
    <property type="entry name" value="ABC TRANSPORTER ATP-BINDING PROTEIN ALBC-RELATED"/>
    <property type="match status" value="1"/>
</dbReference>
<dbReference type="STRING" id="100884.GCA_000269565_02188"/>
<dbReference type="GO" id="GO:0005524">
    <property type="term" value="F:ATP binding"/>
    <property type="evidence" value="ECO:0007669"/>
    <property type="project" value="UniProtKB-KW"/>
</dbReference>
<dbReference type="Pfam" id="PF00005">
    <property type="entry name" value="ABC_tran"/>
    <property type="match status" value="1"/>
</dbReference>
<feature type="transmembrane region" description="Helical" evidence="4">
    <location>
        <begin position="615"/>
        <end position="636"/>
    </location>
</feature>
<dbReference type="Proteomes" id="UP000003157">
    <property type="component" value="Unassembled WGS sequence"/>
</dbReference>
<dbReference type="InterPro" id="IPR027417">
    <property type="entry name" value="P-loop_NTPase"/>
</dbReference>
<keyword evidence="7" id="KW-1185">Reference proteome</keyword>
<dbReference type="SMART" id="SM00382">
    <property type="entry name" value="AAA"/>
    <property type="match status" value="1"/>
</dbReference>
<dbReference type="InterPro" id="IPR003439">
    <property type="entry name" value="ABC_transporter-like_ATP-bd"/>
</dbReference>
<keyword evidence="3" id="KW-0067">ATP-binding</keyword>
<keyword evidence="4" id="KW-0472">Membrane</keyword>
<feature type="transmembrane region" description="Helical" evidence="4">
    <location>
        <begin position="588"/>
        <end position="609"/>
    </location>
</feature>
<dbReference type="InterPro" id="IPR051782">
    <property type="entry name" value="ABC_Transporter_VariousFunc"/>
</dbReference>
<dbReference type="AlphaFoldDB" id="E7GBE4"/>
<evidence type="ECO:0000313" key="7">
    <source>
        <dbReference type="Proteomes" id="UP000003157"/>
    </source>
</evidence>
<evidence type="ECO:0000256" key="3">
    <source>
        <dbReference type="ARBA" id="ARBA00022840"/>
    </source>
</evidence>
<feature type="domain" description="ABC transporter" evidence="5">
    <location>
        <begin position="2"/>
        <end position="231"/>
    </location>
</feature>
<evidence type="ECO:0000256" key="2">
    <source>
        <dbReference type="ARBA" id="ARBA00022741"/>
    </source>
</evidence>
<keyword evidence="1" id="KW-0813">Transport</keyword>
<dbReference type="GO" id="GO:0016887">
    <property type="term" value="F:ATP hydrolysis activity"/>
    <property type="evidence" value="ECO:0007669"/>
    <property type="project" value="InterPro"/>
</dbReference>
<dbReference type="HOGENOM" id="CLU_419627_0_0_9"/>
<organism evidence="6 7">
    <name type="scientific">Coprobacillus cateniformis</name>
    <dbReference type="NCBI Taxonomy" id="100884"/>
    <lineage>
        <taxon>Bacteria</taxon>
        <taxon>Bacillati</taxon>
        <taxon>Bacillota</taxon>
        <taxon>Erysipelotrichia</taxon>
        <taxon>Erysipelotrichales</taxon>
        <taxon>Coprobacillaceae</taxon>
        <taxon>Coprobacillus</taxon>
    </lineage>
</organism>
<comment type="caution">
    <text evidence="6">The sequence shown here is derived from an EMBL/GenBank/DDBJ whole genome shotgun (WGS) entry which is preliminary data.</text>
</comment>
<accession>E7GBE4</accession>
<dbReference type="RefSeq" id="WP_008789185.1">
    <property type="nucleotide sequence ID" value="NZ_GL636579.1"/>
</dbReference>